<dbReference type="GO" id="GO:0034040">
    <property type="term" value="F:ATPase-coupled lipid transmembrane transporter activity"/>
    <property type="evidence" value="ECO:0007669"/>
    <property type="project" value="TreeGrafter"/>
</dbReference>
<proteinExistence type="predicted"/>
<evidence type="ECO:0000256" key="6">
    <source>
        <dbReference type="ARBA" id="ARBA00023136"/>
    </source>
</evidence>
<dbReference type="PROSITE" id="PS50893">
    <property type="entry name" value="ABC_TRANSPORTER_2"/>
    <property type="match status" value="1"/>
</dbReference>
<evidence type="ECO:0000259" key="9">
    <source>
        <dbReference type="PROSITE" id="PS50929"/>
    </source>
</evidence>
<evidence type="ECO:0000256" key="4">
    <source>
        <dbReference type="ARBA" id="ARBA00022840"/>
    </source>
</evidence>
<accession>A0A4Q6XWB1</accession>
<dbReference type="Pfam" id="PF00005">
    <property type="entry name" value="ABC_tran"/>
    <property type="match status" value="1"/>
</dbReference>
<keyword evidence="3" id="KW-0547">Nucleotide-binding</keyword>
<dbReference type="RefSeq" id="WP_130139903.1">
    <property type="nucleotide sequence ID" value="NZ_SGIT01000001.1"/>
</dbReference>
<evidence type="ECO:0000256" key="3">
    <source>
        <dbReference type="ARBA" id="ARBA00022741"/>
    </source>
</evidence>
<dbReference type="InterPro" id="IPR036640">
    <property type="entry name" value="ABC1_TM_sf"/>
</dbReference>
<keyword evidence="6 7" id="KW-0472">Membrane</keyword>
<dbReference type="SUPFAM" id="SSF52540">
    <property type="entry name" value="P-loop containing nucleoside triphosphate hydrolases"/>
    <property type="match status" value="1"/>
</dbReference>
<evidence type="ECO:0000313" key="10">
    <source>
        <dbReference type="EMBL" id="RZF61674.1"/>
    </source>
</evidence>
<dbReference type="OrthoDB" id="9760358at2"/>
<dbReference type="InterPro" id="IPR003439">
    <property type="entry name" value="ABC_transporter-like_ATP-bd"/>
</dbReference>
<keyword evidence="11" id="KW-1185">Reference proteome</keyword>
<dbReference type="InterPro" id="IPR039421">
    <property type="entry name" value="Type_1_exporter"/>
</dbReference>
<comment type="subcellular location">
    <subcellularLocation>
        <location evidence="1">Cell membrane</location>
        <topology evidence="1">Multi-pass membrane protein</topology>
    </subcellularLocation>
</comment>
<dbReference type="Gene3D" id="3.40.50.300">
    <property type="entry name" value="P-loop containing nucleotide triphosphate hydrolases"/>
    <property type="match status" value="1"/>
</dbReference>
<dbReference type="AlphaFoldDB" id="A0A4Q6XWB1"/>
<evidence type="ECO:0000256" key="1">
    <source>
        <dbReference type="ARBA" id="ARBA00004651"/>
    </source>
</evidence>
<dbReference type="EMBL" id="SGIT01000001">
    <property type="protein sequence ID" value="RZF61674.1"/>
    <property type="molecule type" value="Genomic_DNA"/>
</dbReference>
<dbReference type="InterPro" id="IPR017871">
    <property type="entry name" value="ABC_transporter-like_CS"/>
</dbReference>
<dbReference type="PROSITE" id="PS00211">
    <property type="entry name" value="ABC_TRANSPORTER_1"/>
    <property type="match status" value="1"/>
</dbReference>
<dbReference type="Proteomes" id="UP000292855">
    <property type="component" value="Unassembled WGS sequence"/>
</dbReference>
<dbReference type="SMART" id="SM00382">
    <property type="entry name" value="AAA"/>
    <property type="match status" value="1"/>
</dbReference>
<dbReference type="GO" id="GO:0005886">
    <property type="term" value="C:plasma membrane"/>
    <property type="evidence" value="ECO:0007669"/>
    <property type="project" value="UniProtKB-SubCell"/>
</dbReference>
<dbReference type="PANTHER" id="PTHR24221:SF654">
    <property type="entry name" value="ATP-BINDING CASSETTE SUB-FAMILY B MEMBER 6"/>
    <property type="match status" value="1"/>
</dbReference>
<dbReference type="PANTHER" id="PTHR24221">
    <property type="entry name" value="ATP-BINDING CASSETTE SUB-FAMILY B"/>
    <property type="match status" value="1"/>
</dbReference>
<sequence>MKAFFKENFKTLYFFYQYLGYRMFLLLFFSFLMVLMDSVGLAMFLPLLQVADEGAAIGKENDKVGYYISQLFDMLHLDLNVYTMLVLIVILFSAKALFAYYASKYSVINQQLFAKGLRLRLADGLRDMAYKDFVTADIGRTQNSLIGEAWQVVNACSLYLSAIKNGMFILVYLGFAFFFDWKFSILVALGGGLSNLFYKRYYTKTEKLSRNITQNNHRYSGIVVEVVNHYKYLKATGRNYLFFNRLKDELDRLIKNNIDVGILGARLSAVREPMTILVICVVIMVHTAIFQSPLSAIMIILLLFYRIMQKVMDIQTCWNSYLSGVGTIENMQDFQSYLDQHREVYSGIQPLQRIDSIELKNIQLFYQNYKALNNISLHIEKNQSIAFVGESGSGKTSLINLISTLIPFDEGAFLVNGKGIELFSNVEYKSKIGYIAQEPTIFNADIFDNVTFWAERTDENLQKFEEVIEMSSMKNFLESLAEKEKTLLGNNGINISGGQKQRISIARELYRDVEVLIMDEATSALDSATEHLVKESIESLKGKVTIISIAHRLSTIQHADRIYLMEQGGIVAEGDFEELKQKSTYFRNLTVLQGM</sequence>
<dbReference type="InterPro" id="IPR011527">
    <property type="entry name" value="ABC1_TM_dom"/>
</dbReference>
<evidence type="ECO:0000256" key="7">
    <source>
        <dbReference type="SAM" id="Phobius"/>
    </source>
</evidence>
<dbReference type="GO" id="GO:0005524">
    <property type="term" value="F:ATP binding"/>
    <property type="evidence" value="ECO:0007669"/>
    <property type="project" value="UniProtKB-KW"/>
</dbReference>
<evidence type="ECO:0000256" key="2">
    <source>
        <dbReference type="ARBA" id="ARBA00022692"/>
    </source>
</evidence>
<protein>
    <submittedName>
        <fullName evidence="10">ABC transporter ATP-binding protein</fullName>
    </submittedName>
</protein>
<evidence type="ECO:0000256" key="5">
    <source>
        <dbReference type="ARBA" id="ARBA00022989"/>
    </source>
</evidence>
<dbReference type="GO" id="GO:0140359">
    <property type="term" value="F:ABC-type transporter activity"/>
    <property type="evidence" value="ECO:0007669"/>
    <property type="project" value="InterPro"/>
</dbReference>
<evidence type="ECO:0000313" key="11">
    <source>
        <dbReference type="Proteomes" id="UP000292855"/>
    </source>
</evidence>
<dbReference type="PROSITE" id="PS50929">
    <property type="entry name" value="ABC_TM1F"/>
    <property type="match status" value="1"/>
</dbReference>
<gene>
    <name evidence="10" type="ORF">EWE74_02195</name>
</gene>
<feature type="domain" description="ABC transporter" evidence="8">
    <location>
        <begin position="357"/>
        <end position="592"/>
    </location>
</feature>
<keyword evidence="4 10" id="KW-0067">ATP-binding</keyword>
<name>A0A4Q6XWB1_9SPHI</name>
<dbReference type="Gene3D" id="1.20.1560.10">
    <property type="entry name" value="ABC transporter type 1, transmembrane domain"/>
    <property type="match status" value="1"/>
</dbReference>
<feature type="transmembrane region" description="Helical" evidence="7">
    <location>
        <begin position="21"/>
        <end position="45"/>
    </location>
</feature>
<feature type="transmembrane region" description="Helical" evidence="7">
    <location>
        <begin position="276"/>
        <end position="305"/>
    </location>
</feature>
<dbReference type="SUPFAM" id="SSF90123">
    <property type="entry name" value="ABC transporter transmembrane region"/>
    <property type="match status" value="1"/>
</dbReference>
<dbReference type="InterPro" id="IPR027417">
    <property type="entry name" value="P-loop_NTPase"/>
</dbReference>
<reference evidence="10 11" key="1">
    <citation type="submission" date="2019-02" db="EMBL/GenBank/DDBJ databases">
        <authorList>
            <person name="Li Y."/>
        </authorList>
    </citation>
    <scope>NUCLEOTIDE SEQUENCE [LARGE SCALE GENOMIC DNA]</scope>
    <source>
        <strain evidence="10 11">30C10-4-7</strain>
    </source>
</reference>
<dbReference type="GO" id="GO:0016887">
    <property type="term" value="F:ATP hydrolysis activity"/>
    <property type="evidence" value="ECO:0007669"/>
    <property type="project" value="InterPro"/>
</dbReference>
<comment type="caution">
    <text evidence="10">The sequence shown here is derived from an EMBL/GenBank/DDBJ whole genome shotgun (WGS) entry which is preliminary data.</text>
</comment>
<feature type="transmembrane region" description="Helical" evidence="7">
    <location>
        <begin position="81"/>
        <end position="102"/>
    </location>
</feature>
<keyword evidence="5 7" id="KW-1133">Transmembrane helix</keyword>
<organism evidence="10 11">
    <name type="scientific">Sphingobacterium corticibacterium</name>
    <dbReference type="NCBI Taxonomy" id="2484746"/>
    <lineage>
        <taxon>Bacteria</taxon>
        <taxon>Pseudomonadati</taxon>
        <taxon>Bacteroidota</taxon>
        <taxon>Sphingobacteriia</taxon>
        <taxon>Sphingobacteriales</taxon>
        <taxon>Sphingobacteriaceae</taxon>
        <taxon>Sphingobacterium</taxon>
    </lineage>
</organism>
<keyword evidence="2 7" id="KW-0812">Transmembrane</keyword>
<feature type="domain" description="ABC transmembrane type-1" evidence="9">
    <location>
        <begin position="24"/>
        <end position="323"/>
    </location>
</feature>
<dbReference type="InterPro" id="IPR003593">
    <property type="entry name" value="AAA+_ATPase"/>
</dbReference>
<evidence type="ECO:0000259" key="8">
    <source>
        <dbReference type="PROSITE" id="PS50893"/>
    </source>
</evidence>